<dbReference type="Pfam" id="PF08719">
    <property type="entry name" value="NADAR"/>
    <property type="match status" value="1"/>
</dbReference>
<dbReference type="Pfam" id="PF01467">
    <property type="entry name" value="CTP_transf_like"/>
    <property type="match status" value="1"/>
</dbReference>
<sequence>MNAENDVRRIVVLGGSFSPPTIAHRKLLQAAMDAVQADGGIFVPTPCWYVKRKLKKSGCAQEALPDELRLEMLKAMCNEDGRLSVDGSEMHRTERGFTYETLVRIQEKHPGSRIYFVAGSDKLHIIPRWHRIREFVEHFTILVTKRNGELPEQLLEEQPFLAEHREAFLIFTAPEELDYISSTAVRDDLRRGGTLAEKMVTKDVWEIMKKNGMVKEACINRFREEHDFLSNFYPARVEYQGLIYQNAEAAFQAQKCRTDEEKSEFCGLPPNMAKKLGRQVELRDDWEELKVGFMEEIVRAKFIQNPDLGKRLLATGETPLAEGNTWGDTCWGVDSRTGQGENHLGRILMKIRAELARVLE</sequence>
<evidence type="ECO:0000256" key="10">
    <source>
        <dbReference type="ARBA" id="ARBA00023027"/>
    </source>
</evidence>
<dbReference type="CDD" id="cd02165">
    <property type="entry name" value="NMNAT"/>
    <property type="match status" value="1"/>
</dbReference>
<dbReference type="GO" id="GO:0009435">
    <property type="term" value="P:NAD+ biosynthetic process"/>
    <property type="evidence" value="ECO:0007669"/>
    <property type="project" value="UniProtKB-UniRule"/>
</dbReference>
<keyword evidence="9 12" id="KW-0067">ATP-binding</keyword>
<gene>
    <name evidence="12 15" type="primary">nadD</name>
    <name evidence="15" type="ORF">KTH89_21430</name>
</gene>
<evidence type="ECO:0000256" key="11">
    <source>
        <dbReference type="ARBA" id="ARBA00048721"/>
    </source>
</evidence>
<evidence type="ECO:0000313" key="15">
    <source>
        <dbReference type="EMBL" id="MBU9739104.1"/>
    </source>
</evidence>
<dbReference type="RefSeq" id="WP_238723028.1">
    <property type="nucleotide sequence ID" value="NZ_JAHQCW010000049.1"/>
</dbReference>
<keyword evidence="8 12" id="KW-0547">Nucleotide-binding</keyword>
<feature type="domain" description="Cytidyltransferase-like" evidence="13">
    <location>
        <begin position="12"/>
        <end position="187"/>
    </location>
</feature>
<evidence type="ECO:0000256" key="12">
    <source>
        <dbReference type="HAMAP-Rule" id="MF_00244"/>
    </source>
</evidence>
<evidence type="ECO:0000256" key="2">
    <source>
        <dbReference type="ARBA" id="ARBA00000751"/>
    </source>
</evidence>
<dbReference type="PANTHER" id="PTHR39321">
    <property type="entry name" value="NICOTINATE-NUCLEOTIDE ADENYLYLTRANSFERASE-RELATED"/>
    <property type="match status" value="1"/>
</dbReference>
<dbReference type="SUPFAM" id="SSF52374">
    <property type="entry name" value="Nucleotidylyl transferase"/>
    <property type="match status" value="1"/>
</dbReference>
<dbReference type="CDD" id="cd15457">
    <property type="entry name" value="NADAR"/>
    <property type="match status" value="1"/>
</dbReference>
<dbReference type="PANTHER" id="PTHR39321:SF3">
    <property type="entry name" value="PHOSPHOPANTETHEINE ADENYLYLTRANSFERASE"/>
    <property type="match status" value="1"/>
</dbReference>
<comment type="caution">
    <text evidence="15">The sequence shown here is derived from an EMBL/GenBank/DDBJ whole genome shotgun (WGS) entry which is preliminary data.</text>
</comment>
<comment type="similarity">
    <text evidence="12">Belongs to the NadD family.</text>
</comment>
<comment type="catalytic activity">
    <reaction evidence="2">
        <text>2,5-diamino-6-hydroxy-4-(5-phosphoribosylamino)-pyrimidine + H2O = 2,5,6-triamino-4-hydroxypyrimidine + D-ribose 5-phosphate</text>
        <dbReference type="Rhea" id="RHEA:23436"/>
        <dbReference type="ChEBI" id="CHEBI:15377"/>
        <dbReference type="ChEBI" id="CHEBI:58614"/>
        <dbReference type="ChEBI" id="CHEBI:78346"/>
        <dbReference type="ChEBI" id="CHEBI:137796"/>
    </reaction>
</comment>
<reference evidence="15" key="1">
    <citation type="submission" date="2021-06" db="EMBL/GenBank/DDBJ databases">
        <title>Description of novel taxa of the family Lachnospiraceae.</title>
        <authorList>
            <person name="Chaplin A.V."/>
            <person name="Sokolova S.R."/>
            <person name="Pikina A.P."/>
            <person name="Korzhanova M."/>
            <person name="Belova V."/>
            <person name="Korostin D."/>
            <person name="Efimov B.A."/>
        </authorList>
    </citation>
    <scope>NUCLEOTIDE SEQUENCE</scope>
    <source>
        <strain evidence="15">ASD5720</strain>
    </source>
</reference>
<comment type="catalytic activity">
    <reaction evidence="1">
        <text>5-amino-6-(5-phospho-D-ribosylamino)uracil + H2O = 5,6-diaminouracil + D-ribose 5-phosphate</text>
        <dbReference type="Rhea" id="RHEA:55020"/>
        <dbReference type="ChEBI" id="CHEBI:15377"/>
        <dbReference type="ChEBI" id="CHEBI:46252"/>
        <dbReference type="ChEBI" id="CHEBI:58453"/>
        <dbReference type="ChEBI" id="CHEBI:78346"/>
    </reaction>
</comment>
<accession>A0A949K3I7</accession>
<dbReference type="Proteomes" id="UP000712157">
    <property type="component" value="Unassembled WGS sequence"/>
</dbReference>
<keyword evidence="5 12" id="KW-0662">Pyridine nucleotide biosynthesis</keyword>
<keyword evidence="7 12" id="KW-0548">Nucleotidyltransferase</keyword>
<dbReference type="InterPro" id="IPR014729">
    <property type="entry name" value="Rossmann-like_a/b/a_fold"/>
</dbReference>
<dbReference type="InterPro" id="IPR037238">
    <property type="entry name" value="YbiA-like_sf"/>
</dbReference>
<organism evidence="15 16">
    <name type="scientific">Diplocloster agilis</name>
    <dbReference type="NCBI Taxonomy" id="2850323"/>
    <lineage>
        <taxon>Bacteria</taxon>
        <taxon>Bacillati</taxon>
        <taxon>Bacillota</taxon>
        <taxon>Clostridia</taxon>
        <taxon>Lachnospirales</taxon>
        <taxon>Lachnospiraceae</taxon>
        <taxon>Diplocloster</taxon>
    </lineage>
</organism>
<evidence type="ECO:0000256" key="3">
    <source>
        <dbReference type="ARBA" id="ARBA00002324"/>
    </source>
</evidence>
<dbReference type="InterPro" id="IPR004821">
    <property type="entry name" value="Cyt_trans-like"/>
</dbReference>
<evidence type="ECO:0000256" key="9">
    <source>
        <dbReference type="ARBA" id="ARBA00022840"/>
    </source>
</evidence>
<evidence type="ECO:0000313" key="16">
    <source>
        <dbReference type="Proteomes" id="UP000712157"/>
    </source>
</evidence>
<evidence type="ECO:0000256" key="4">
    <source>
        <dbReference type="ARBA" id="ARBA00005019"/>
    </source>
</evidence>
<evidence type="ECO:0000256" key="6">
    <source>
        <dbReference type="ARBA" id="ARBA00022679"/>
    </source>
</evidence>
<evidence type="ECO:0000259" key="14">
    <source>
        <dbReference type="Pfam" id="PF08719"/>
    </source>
</evidence>
<dbReference type="EC" id="2.7.7.18" evidence="12"/>
<dbReference type="Gene3D" id="3.40.50.620">
    <property type="entry name" value="HUPs"/>
    <property type="match status" value="1"/>
</dbReference>
<evidence type="ECO:0000256" key="1">
    <source>
        <dbReference type="ARBA" id="ARBA00000022"/>
    </source>
</evidence>
<dbReference type="NCBIfam" id="TIGR00482">
    <property type="entry name" value="nicotinate (nicotinamide) nucleotide adenylyltransferase"/>
    <property type="match status" value="1"/>
</dbReference>
<dbReference type="InterPro" id="IPR005248">
    <property type="entry name" value="NadD/NMNAT"/>
</dbReference>
<dbReference type="Gene3D" id="1.10.357.40">
    <property type="entry name" value="YbiA-like"/>
    <property type="match status" value="1"/>
</dbReference>
<name>A0A949K3I7_9FIRM</name>
<comment type="function">
    <text evidence="3 12">Catalyzes the reversible adenylation of nicotinate mononucleotide (NaMN) to nicotinic acid adenine dinucleotide (NaAD).</text>
</comment>
<dbReference type="GO" id="GO:0004515">
    <property type="term" value="F:nicotinate-nucleotide adenylyltransferase activity"/>
    <property type="evidence" value="ECO:0007669"/>
    <property type="project" value="UniProtKB-UniRule"/>
</dbReference>
<dbReference type="SUPFAM" id="SSF143990">
    <property type="entry name" value="YbiA-like"/>
    <property type="match status" value="1"/>
</dbReference>
<keyword evidence="6 12" id="KW-0808">Transferase</keyword>
<protein>
    <recommendedName>
        <fullName evidence="12">Probable nicotinate-nucleotide adenylyltransferase</fullName>
        <ecNumber evidence="12">2.7.7.18</ecNumber>
    </recommendedName>
    <alternativeName>
        <fullName evidence="12">Deamido-NAD(+) diphosphorylase</fullName>
    </alternativeName>
    <alternativeName>
        <fullName evidence="12">Deamido-NAD(+) pyrophosphorylase</fullName>
    </alternativeName>
    <alternativeName>
        <fullName evidence="12">Nicotinate mononucleotide adenylyltransferase</fullName>
        <shortName evidence="12">NaMN adenylyltransferase</shortName>
    </alternativeName>
</protein>
<keyword evidence="10 12" id="KW-0520">NAD</keyword>
<dbReference type="InterPro" id="IPR012816">
    <property type="entry name" value="NADAR"/>
</dbReference>
<evidence type="ECO:0000259" key="13">
    <source>
        <dbReference type="Pfam" id="PF01467"/>
    </source>
</evidence>
<dbReference type="AlphaFoldDB" id="A0A949K3I7"/>
<dbReference type="HAMAP" id="MF_00244">
    <property type="entry name" value="NaMN_adenylyltr"/>
    <property type="match status" value="1"/>
</dbReference>
<evidence type="ECO:0000256" key="8">
    <source>
        <dbReference type="ARBA" id="ARBA00022741"/>
    </source>
</evidence>
<dbReference type="GO" id="GO:0005524">
    <property type="term" value="F:ATP binding"/>
    <property type="evidence" value="ECO:0007669"/>
    <property type="project" value="UniProtKB-KW"/>
</dbReference>
<proteinExistence type="inferred from homology"/>
<comment type="pathway">
    <text evidence="4 12">Cofactor biosynthesis; NAD(+) biosynthesis; deamido-NAD(+) from nicotinate D-ribonucleotide: step 1/1.</text>
</comment>
<keyword evidence="16" id="KW-1185">Reference proteome</keyword>
<feature type="domain" description="NADAR" evidence="14">
    <location>
        <begin position="224"/>
        <end position="355"/>
    </location>
</feature>
<comment type="catalytic activity">
    <reaction evidence="11 12">
        <text>nicotinate beta-D-ribonucleotide + ATP + H(+) = deamido-NAD(+) + diphosphate</text>
        <dbReference type="Rhea" id="RHEA:22860"/>
        <dbReference type="ChEBI" id="CHEBI:15378"/>
        <dbReference type="ChEBI" id="CHEBI:30616"/>
        <dbReference type="ChEBI" id="CHEBI:33019"/>
        <dbReference type="ChEBI" id="CHEBI:57502"/>
        <dbReference type="ChEBI" id="CHEBI:58437"/>
        <dbReference type="EC" id="2.7.7.18"/>
    </reaction>
</comment>
<evidence type="ECO:0000256" key="7">
    <source>
        <dbReference type="ARBA" id="ARBA00022695"/>
    </source>
</evidence>
<dbReference type="EMBL" id="JAHQCW010000049">
    <property type="protein sequence ID" value="MBU9739104.1"/>
    <property type="molecule type" value="Genomic_DNA"/>
</dbReference>
<evidence type="ECO:0000256" key="5">
    <source>
        <dbReference type="ARBA" id="ARBA00022642"/>
    </source>
</evidence>